<dbReference type="Proteomes" id="UP001385951">
    <property type="component" value="Unassembled WGS sequence"/>
</dbReference>
<keyword evidence="2" id="KW-1185">Reference proteome</keyword>
<reference evidence="1 2" key="1">
    <citation type="submission" date="2022-09" db="EMBL/GenBank/DDBJ databases">
        <authorList>
            <person name="Palmer J.M."/>
        </authorList>
    </citation>
    <scope>NUCLEOTIDE SEQUENCE [LARGE SCALE GENOMIC DNA]</scope>
    <source>
        <strain evidence="1 2">DSM 7382</strain>
    </source>
</reference>
<evidence type="ECO:0000313" key="1">
    <source>
        <dbReference type="EMBL" id="KAK7686073.1"/>
    </source>
</evidence>
<comment type="caution">
    <text evidence="1">The sequence shown here is derived from an EMBL/GenBank/DDBJ whole genome shotgun (WGS) entry which is preliminary data.</text>
</comment>
<accession>A0AAW0G7T9</accession>
<organism evidence="1 2">
    <name type="scientific">Cerrena zonata</name>
    <dbReference type="NCBI Taxonomy" id="2478898"/>
    <lineage>
        <taxon>Eukaryota</taxon>
        <taxon>Fungi</taxon>
        <taxon>Dikarya</taxon>
        <taxon>Basidiomycota</taxon>
        <taxon>Agaricomycotina</taxon>
        <taxon>Agaricomycetes</taxon>
        <taxon>Polyporales</taxon>
        <taxon>Cerrenaceae</taxon>
        <taxon>Cerrena</taxon>
    </lineage>
</organism>
<name>A0AAW0G7T9_9APHY</name>
<evidence type="ECO:0000313" key="2">
    <source>
        <dbReference type="Proteomes" id="UP001385951"/>
    </source>
</evidence>
<dbReference type="EMBL" id="JASBNA010000018">
    <property type="protein sequence ID" value="KAK7686073.1"/>
    <property type="molecule type" value="Genomic_DNA"/>
</dbReference>
<protein>
    <submittedName>
        <fullName evidence="1">Uncharacterized protein</fullName>
    </submittedName>
</protein>
<sequence>MLSCTLFSPPEQTFCTLLHKALEWILFPLLNVLPTLSLRATRRRIPGPLLTPRGSRFTVSIRCRLGQQLLAPTHTFSSVAFSGSPQTLTPSLLVSLVCISYRLSTPLALALVFLSSPLRTSSLRSLGVYSHKHRHMPLLPMALS</sequence>
<proteinExistence type="predicted"/>
<dbReference type="AlphaFoldDB" id="A0AAW0G7T9"/>
<gene>
    <name evidence="1" type="ORF">QCA50_010885</name>
</gene>